<evidence type="ECO:0000256" key="1">
    <source>
        <dbReference type="SAM" id="MobiDB-lite"/>
    </source>
</evidence>
<organism evidence="2 3">
    <name type="scientific">Iphiclides podalirius</name>
    <name type="common">scarce swallowtail</name>
    <dbReference type="NCBI Taxonomy" id="110791"/>
    <lineage>
        <taxon>Eukaryota</taxon>
        <taxon>Metazoa</taxon>
        <taxon>Ecdysozoa</taxon>
        <taxon>Arthropoda</taxon>
        <taxon>Hexapoda</taxon>
        <taxon>Insecta</taxon>
        <taxon>Pterygota</taxon>
        <taxon>Neoptera</taxon>
        <taxon>Endopterygota</taxon>
        <taxon>Lepidoptera</taxon>
        <taxon>Glossata</taxon>
        <taxon>Ditrysia</taxon>
        <taxon>Papilionoidea</taxon>
        <taxon>Papilionidae</taxon>
        <taxon>Papilioninae</taxon>
        <taxon>Iphiclides</taxon>
    </lineage>
</organism>
<name>A0ABN8I466_9NEOP</name>
<reference evidence="2" key="1">
    <citation type="submission" date="2022-03" db="EMBL/GenBank/DDBJ databases">
        <authorList>
            <person name="Martin H S."/>
        </authorList>
    </citation>
    <scope>NUCLEOTIDE SEQUENCE</scope>
</reference>
<proteinExistence type="predicted"/>
<gene>
    <name evidence="2" type="ORF">IPOD504_LOCUS6207</name>
</gene>
<protein>
    <submittedName>
        <fullName evidence="2">Uncharacterized protein</fullName>
    </submittedName>
</protein>
<sequence length="89" mass="9198">MTYTDCRIARDDAALTSQLARACSKGVSPTSGNTNRATSGANGACNAPRHGSAYVADSAPSLHHAIFAGQSGVLTRAARHCAPTRDRAR</sequence>
<feature type="region of interest" description="Disordered" evidence="1">
    <location>
        <begin position="24"/>
        <end position="43"/>
    </location>
</feature>
<accession>A0ABN8I466</accession>
<evidence type="ECO:0000313" key="3">
    <source>
        <dbReference type="Proteomes" id="UP000837857"/>
    </source>
</evidence>
<keyword evidence="3" id="KW-1185">Reference proteome</keyword>
<feature type="non-terminal residue" evidence="2">
    <location>
        <position position="89"/>
    </location>
</feature>
<feature type="compositionally biased region" description="Polar residues" evidence="1">
    <location>
        <begin position="27"/>
        <end position="41"/>
    </location>
</feature>
<evidence type="ECO:0000313" key="2">
    <source>
        <dbReference type="EMBL" id="CAH2048596.1"/>
    </source>
</evidence>
<dbReference type="EMBL" id="OW152830">
    <property type="protein sequence ID" value="CAH2048596.1"/>
    <property type="molecule type" value="Genomic_DNA"/>
</dbReference>
<dbReference type="Proteomes" id="UP000837857">
    <property type="component" value="Chromosome 18"/>
</dbReference>